<evidence type="ECO:0000313" key="1">
    <source>
        <dbReference type="EMBL" id="RAR73769.1"/>
    </source>
</evidence>
<accession>A0A328YIH4</accession>
<dbReference type="EMBL" id="QLSZ01000003">
    <property type="protein sequence ID" value="RAR73769.1"/>
    <property type="molecule type" value="Genomic_DNA"/>
</dbReference>
<proteinExistence type="predicted"/>
<reference evidence="1 2" key="1">
    <citation type="submission" date="2018-06" db="EMBL/GenBank/DDBJ databases">
        <title>Genomic Encyclopedia of Archaeal and Bacterial Type Strains, Phase II (KMG-II): from individual species to whole genera.</title>
        <authorList>
            <person name="Goeker M."/>
        </authorList>
    </citation>
    <scope>NUCLEOTIDE SEQUENCE [LARGE SCALE GENOMIC DNA]</scope>
    <source>
        <strain evidence="1 2">DSM 25663</strain>
    </source>
</reference>
<evidence type="ECO:0000313" key="2">
    <source>
        <dbReference type="Proteomes" id="UP000248840"/>
    </source>
</evidence>
<dbReference type="Proteomes" id="UP000248840">
    <property type="component" value="Unassembled WGS sequence"/>
</dbReference>
<gene>
    <name evidence="1" type="ORF">CLV55_10388</name>
</gene>
<dbReference type="RefSeq" id="WP_112112571.1">
    <property type="nucleotide sequence ID" value="NZ_QLSZ01000003.1"/>
</dbReference>
<keyword evidence="2" id="KW-1185">Reference proteome</keyword>
<protein>
    <submittedName>
        <fullName evidence="1">Uncharacterized protein</fullName>
    </submittedName>
</protein>
<dbReference type="AlphaFoldDB" id="A0A328YIH4"/>
<organism evidence="1 2">
    <name type="scientific">Flavobacterium aciduliphilum</name>
    <dbReference type="NCBI Taxonomy" id="1101402"/>
    <lineage>
        <taxon>Bacteria</taxon>
        <taxon>Pseudomonadati</taxon>
        <taxon>Bacteroidota</taxon>
        <taxon>Flavobacteriia</taxon>
        <taxon>Flavobacteriales</taxon>
        <taxon>Flavobacteriaceae</taxon>
        <taxon>Flavobacterium</taxon>
    </lineage>
</organism>
<comment type="caution">
    <text evidence="1">The sequence shown here is derived from an EMBL/GenBank/DDBJ whole genome shotgun (WGS) entry which is preliminary data.</text>
</comment>
<sequence length="62" mass="7502">MSNNQTYKVKVFFKRPGNFGDLLETHMMSLSRYDVNDIRVWLANYYKVGHYDIKVYKHEIVK</sequence>
<name>A0A328YIH4_9FLAO</name>